<dbReference type="PANTHER" id="PTHR43510">
    <property type="entry name" value="AMINOTRANSFERASE FUNCTION, HYPOTHETICAL (EUROFUNG)"/>
    <property type="match status" value="1"/>
</dbReference>
<dbReference type="STRING" id="1392250.A0A2I2GDD4"/>
<dbReference type="Pfam" id="PF00155">
    <property type="entry name" value="Aminotran_1_2"/>
    <property type="match status" value="1"/>
</dbReference>
<proteinExistence type="inferred from homology"/>
<evidence type="ECO:0000256" key="1">
    <source>
        <dbReference type="ARBA" id="ARBA00007441"/>
    </source>
</evidence>
<evidence type="ECO:0000256" key="2">
    <source>
        <dbReference type="ARBA" id="ARBA00022898"/>
    </source>
</evidence>
<dbReference type="InterPro" id="IPR015424">
    <property type="entry name" value="PyrdxlP-dep_Trfase"/>
</dbReference>
<evidence type="ECO:0000313" key="5">
    <source>
        <dbReference type="Proteomes" id="UP000234275"/>
    </source>
</evidence>
<dbReference type="Proteomes" id="UP000234275">
    <property type="component" value="Unassembled WGS sequence"/>
</dbReference>
<dbReference type="GO" id="GO:0030170">
    <property type="term" value="F:pyridoxal phosphate binding"/>
    <property type="evidence" value="ECO:0007669"/>
    <property type="project" value="InterPro"/>
</dbReference>
<dbReference type="PANTHER" id="PTHR43510:SF1">
    <property type="entry name" value="AMINOTRANSFERASE FUNCTION, HYPOTHETICAL (EUROFUNG)"/>
    <property type="match status" value="1"/>
</dbReference>
<dbReference type="EMBL" id="MSFO01000003">
    <property type="protein sequence ID" value="PLB50883.1"/>
    <property type="molecule type" value="Genomic_DNA"/>
</dbReference>
<dbReference type="InterPro" id="IPR015422">
    <property type="entry name" value="PyrdxlP-dep_Trfase_small"/>
</dbReference>
<protein>
    <submittedName>
        <fullName evidence="4">Aminotransferase class I and II</fullName>
    </submittedName>
</protein>
<name>A0A2I2GDD4_9EURO</name>
<dbReference type="PROSITE" id="PS00105">
    <property type="entry name" value="AA_TRANSFER_CLASS_1"/>
    <property type="match status" value="1"/>
</dbReference>
<dbReference type="OrthoDB" id="7042322at2759"/>
<dbReference type="AlphaFoldDB" id="A0A2I2GDD4"/>
<dbReference type="Gene3D" id="3.40.640.10">
    <property type="entry name" value="Type I PLP-dependent aspartate aminotransferase-like (Major domain)"/>
    <property type="match status" value="1"/>
</dbReference>
<keyword evidence="4" id="KW-0032">Aminotransferase</keyword>
<dbReference type="RefSeq" id="XP_024706185.1">
    <property type="nucleotide sequence ID" value="XM_024850765.1"/>
</dbReference>
<sequence>MVPIPTFEVERWMDEYEMTPGVLNTAETCAASVSLDELAALAGNKSNSNPVDTSMSLVYGAIRGTADLRAKVASLLGQSSLGNNNLLGADDVLITQGAIAANFQVLFTLLRPGDHVISVYPTYQQLYCVPESIGAEVSLWKLQEHNGFVPDISELEGLIKPNTKMIIINNPNNPTGVTIPGKVLKKIASISRARNLVLFADEVYRPLYHDLFQEDADLPPSAVALDYDNVVVTGSMSKAYAMAGIRIGWVASKNKEIIGALASSRDYTTISVSRIDDQIANYALSDAIRLPLLKRNVELARKNLDLLGDFVDRYGHILSWVKPNAGTTAFIKIAHNGVPVDEETFCKDLISKTKVFFVPGRRCFGDGQDFAGFIRVGYVCHTEVLEEALALLGPYLEKTFP</sequence>
<comment type="caution">
    <text evidence="4">The sequence shown here is derived from an EMBL/GenBank/DDBJ whole genome shotgun (WGS) entry which is preliminary data.</text>
</comment>
<dbReference type="InterPro" id="IPR004839">
    <property type="entry name" value="Aminotransferase_I/II_large"/>
</dbReference>
<dbReference type="CDD" id="cd00609">
    <property type="entry name" value="AAT_like"/>
    <property type="match status" value="1"/>
</dbReference>
<feature type="domain" description="Aminotransferase class I/classII large" evidence="3">
    <location>
        <begin position="52"/>
        <end position="390"/>
    </location>
</feature>
<dbReference type="Gene3D" id="3.90.1150.10">
    <property type="entry name" value="Aspartate Aminotransferase, domain 1"/>
    <property type="match status" value="1"/>
</dbReference>
<reference evidence="4 5" key="1">
    <citation type="submission" date="2016-12" db="EMBL/GenBank/DDBJ databases">
        <title>The genomes of Aspergillus section Nigri reveals drivers in fungal speciation.</title>
        <authorList>
            <consortium name="DOE Joint Genome Institute"/>
            <person name="Vesth T.C."/>
            <person name="Nybo J."/>
            <person name="Theobald S."/>
            <person name="Brandl J."/>
            <person name="Frisvad J.C."/>
            <person name="Nielsen K.F."/>
            <person name="Lyhne E.K."/>
            <person name="Kogle M.E."/>
            <person name="Kuo A."/>
            <person name="Riley R."/>
            <person name="Clum A."/>
            <person name="Nolan M."/>
            <person name="Lipzen A."/>
            <person name="Salamov A."/>
            <person name="Henrissat B."/>
            <person name="Wiebenga A."/>
            <person name="De Vries R.P."/>
            <person name="Grigoriev I.V."/>
            <person name="Mortensen U.H."/>
            <person name="Andersen M.R."/>
            <person name="Baker S.E."/>
        </authorList>
    </citation>
    <scope>NUCLEOTIDE SEQUENCE [LARGE SCALE GENOMIC DNA]</scope>
    <source>
        <strain evidence="4 5">IBT 23096</strain>
    </source>
</reference>
<dbReference type="SUPFAM" id="SSF53383">
    <property type="entry name" value="PLP-dependent transferases"/>
    <property type="match status" value="1"/>
</dbReference>
<evidence type="ECO:0000313" key="4">
    <source>
        <dbReference type="EMBL" id="PLB50883.1"/>
    </source>
</evidence>
<keyword evidence="2" id="KW-0663">Pyridoxal phosphate</keyword>
<organism evidence="4 5">
    <name type="scientific">Aspergillus steynii IBT 23096</name>
    <dbReference type="NCBI Taxonomy" id="1392250"/>
    <lineage>
        <taxon>Eukaryota</taxon>
        <taxon>Fungi</taxon>
        <taxon>Dikarya</taxon>
        <taxon>Ascomycota</taxon>
        <taxon>Pezizomycotina</taxon>
        <taxon>Eurotiomycetes</taxon>
        <taxon>Eurotiomycetidae</taxon>
        <taxon>Eurotiales</taxon>
        <taxon>Aspergillaceae</taxon>
        <taxon>Aspergillus</taxon>
        <taxon>Aspergillus subgen. Circumdati</taxon>
    </lineage>
</organism>
<dbReference type="GeneID" id="36558464"/>
<gene>
    <name evidence="4" type="ORF">P170DRAFT_446088</name>
</gene>
<evidence type="ECO:0000259" key="3">
    <source>
        <dbReference type="Pfam" id="PF00155"/>
    </source>
</evidence>
<keyword evidence="4" id="KW-0808">Transferase</keyword>
<dbReference type="VEuPathDB" id="FungiDB:P170DRAFT_446088"/>
<comment type="similarity">
    <text evidence="1">Belongs to the class-I pyridoxal-phosphate-dependent aminotransferase family.</text>
</comment>
<dbReference type="GO" id="GO:0008483">
    <property type="term" value="F:transaminase activity"/>
    <property type="evidence" value="ECO:0007669"/>
    <property type="project" value="UniProtKB-KW"/>
</dbReference>
<dbReference type="InterPro" id="IPR004838">
    <property type="entry name" value="NHTrfase_class1_PyrdxlP-BS"/>
</dbReference>
<dbReference type="InterPro" id="IPR015421">
    <property type="entry name" value="PyrdxlP-dep_Trfase_major"/>
</dbReference>
<keyword evidence="5" id="KW-1185">Reference proteome</keyword>
<accession>A0A2I2GDD4</accession>